<sequence length="71" mass="7175">MAADAAELRRAEAGEAEAAAEIAAGTEAPALAALAPQIAAWVWTLPADALAPEEIRAAFVAQCLEQGAAME</sequence>
<accession>A0A3D9BQ27</accession>
<reference evidence="1 2" key="1">
    <citation type="journal article" date="2017" name="Int. J. Syst. Evol. Microbiol.">
        <title>Rhodosalinus sediminis gen. nov., sp. nov., isolated from marine saltern.</title>
        <authorList>
            <person name="Guo L.Y."/>
            <person name="Ling S.K."/>
            <person name="Li C.M."/>
            <person name="Chen G.J."/>
            <person name="Du Z.J."/>
        </authorList>
    </citation>
    <scope>NUCLEOTIDE SEQUENCE [LARGE SCALE GENOMIC DNA]</scope>
    <source>
        <strain evidence="1 2">WDN1C137</strain>
    </source>
</reference>
<dbReference type="AlphaFoldDB" id="A0A3D9BQ27"/>
<dbReference type="EMBL" id="QOHR01000017">
    <property type="protein sequence ID" value="REC55613.1"/>
    <property type="molecule type" value="Genomic_DNA"/>
</dbReference>
<protein>
    <submittedName>
        <fullName evidence="1">Uncharacterized protein</fullName>
    </submittedName>
</protein>
<keyword evidence="2" id="KW-1185">Reference proteome</keyword>
<name>A0A3D9BQ27_9RHOB</name>
<gene>
    <name evidence="1" type="ORF">DRV84_11380</name>
</gene>
<comment type="caution">
    <text evidence="1">The sequence shown here is derived from an EMBL/GenBank/DDBJ whole genome shotgun (WGS) entry which is preliminary data.</text>
</comment>
<evidence type="ECO:0000313" key="2">
    <source>
        <dbReference type="Proteomes" id="UP000257131"/>
    </source>
</evidence>
<proteinExistence type="predicted"/>
<organism evidence="1 2">
    <name type="scientific">Rhodosalinus sediminis</name>
    <dbReference type="NCBI Taxonomy" id="1940533"/>
    <lineage>
        <taxon>Bacteria</taxon>
        <taxon>Pseudomonadati</taxon>
        <taxon>Pseudomonadota</taxon>
        <taxon>Alphaproteobacteria</taxon>
        <taxon>Rhodobacterales</taxon>
        <taxon>Paracoccaceae</taxon>
        <taxon>Rhodosalinus</taxon>
    </lineage>
</organism>
<dbReference type="Proteomes" id="UP000257131">
    <property type="component" value="Unassembled WGS sequence"/>
</dbReference>
<evidence type="ECO:0000313" key="1">
    <source>
        <dbReference type="EMBL" id="REC55613.1"/>
    </source>
</evidence>